<name>A0A4Y2SFS9_ARAVE</name>
<comment type="caution">
    <text evidence="1">The sequence shown here is derived from an EMBL/GenBank/DDBJ whole genome shotgun (WGS) entry which is preliminary data.</text>
</comment>
<keyword evidence="2" id="KW-1185">Reference proteome</keyword>
<organism evidence="1 2">
    <name type="scientific">Araneus ventricosus</name>
    <name type="common">Orbweaver spider</name>
    <name type="synonym">Epeira ventricosa</name>
    <dbReference type="NCBI Taxonomy" id="182803"/>
    <lineage>
        <taxon>Eukaryota</taxon>
        <taxon>Metazoa</taxon>
        <taxon>Ecdysozoa</taxon>
        <taxon>Arthropoda</taxon>
        <taxon>Chelicerata</taxon>
        <taxon>Arachnida</taxon>
        <taxon>Araneae</taxon>
        <taxon>Araneomorphae</taxon>
        <taxon>Entelegynae</taxon>
        <taxon>Araneoidea</taxon>
        <taxon>Araneidae</taxon>
        <taxon>Araneus</taxon>
    </lineage>
</organism>
<proteinExistence type="predicted"/>
<dbReference type="Proteomes" id="UP000499080">
    <property type="component" value="Unassembled WGS sequence"/>
</dbReference>
<dbReference type="AlphaFoldDB" id="A0A4Y2SFS9"/>
<sequence length="100" mass="11543">MCFQPSTQLEEKRGKMSGINMEEYLKEDDDLMVFAGVTEEHILSEITDEMENDDADQLQSLLTSQDALQSVQSLQAFFHQAFHPQMMIIFVHRLYANLLS</sequence>
<gene>
    <name evidence="1" type="ORF">AVEN_40526_1</name>
</gene>
<evidence type="ECO:0000313" key="1">
    <source>
        <dbReference type="EMBL" id="GBN86731.1"/>
    </source>
</evidence>
<reference evidence="1 2" key="1">
    <citation type="journal article" date="2019" name="Sci. Rep.">
        <title>Orb-weaving spider Araneus ventricosus genome elucidates the spidroin gene catalogue.</title>
        <authorList>
            <person name="Kono N."/>
            <person name="Nakamura H."/>
            <person name="Ohtoshi R."/>
            <person name="Moran D.A.P."/>
            <person name="Shinohara A."/>
            <person name="Yoshida Y."/>
            <person name="Fujiwara M."/>
            <person name="Mori M."/>
            <person name="Tomita M."/>
            <person name="Arakawa K."/>
        </authorList>
    </citation>
    <scope>NUCLEOTIDE SEQUENCE [LARGE SCALE GENOMIC DNA]</scope>
</reference>
<dbReference type="EMBL" id="BGPR01021442">
    <property type="protein sequence ID" value="GBN86731.1"/>
    <property type="molecule type" value="Genomic_DNA"/>
</dbReference>
<evidence type="ECO:0000313" key="2">
    <source>
        <dbReference type="Proteomes" id="UP000499080"/>
    </source>
</evidence>
<accession>A0A4Y2SFS9</accession>
<protein>
    <submittedName>
        <fullName evidence="1">Uncharacterized protein</fullName>
    </submittedName>
</protein>